<sequence length="216" mass="25444">MIGFHKHVNDSTIIEEKQENDNTVDLENRYERRTRKIIHSRAFKRFIIALGACNLYKRIRDDRESLISELRYQMRGVKLDFKTGYANEIDDDTQDTEIPQLILAKDLYYFQNVNTVRATDVLVCNLPPWYEEVDLYKIVLPIVPNDFLGLEWFRMYAAGTKECSFPYAIVYLKTHNSACTLRYCTDGLVIDYRKISVCLMEDVEAMLLELKRGKKF</sequence>
<proteinExistence type="predicted"/>
<gene>
    <name evidence="1" type="ORF">O3M35_007203</name>
</gene>
<dbReference type="Proteomes" id="UP001461498">
    <property type="component" value="Unassembled WGS sequence"/>
</dbReference>
<keyword evidence="2" id="KW-1185">Reference proteome</keyword>
<reference evidence="1 2" key="1">
    <citation type="submission" date="2022-12" db="EMBL/GenBank/DDBJ databases">
        <title>Chromosome-level genome assembly of true bugs.</title>
        <authorList>
            <person name="Ma L."/>
            <person name="Li H."/>
        </authorList>
    </citation>
    <scope>NUCLEOTIDE SEQUENCE [LARGE SCALE GENOMIC DNA]</scope>
    <source>
        <strain evidence="1">Lab_2022b</strain>
    </source>
</reference>
<dbReference type="AlphaFoldDB" id="A0AAW1D8J0"/>
<evidence type="ECO:0000313" key="2">
    <source>
        <dbReference type="Proteomes" id="UP001461498"/>
    </source>
</evidence>
<name>A0AAW1D8J0_9HEMI</name>
<evidence type="ECO:0000313" key="1">
    <source>
        <dbReference type="EMBL" id="KAK9507321.1"/>
    </source>
</evidence>
<comment type="caution">
    <text evidence="1">The sequence shown here is derived from an EMBL/GenBank/DDBJ whole genome shotgun (WGS) entry which is preliminary data.</text>
</comment>
<accession>A0AAW1D8J0</accession>
<protein>
    <submittedName>
        <fullName evidence="1">Uncharacterized protein</fullName>
    </submittedName>
</protein>
<dbReference type="EMBL" id="JAPXFL010000004">
    <property type="protein sequence ID" value="KAK9507321.1"/>
    <property type="molecule type" value="Genomic_DNA"/>
</dbReference>
<organism evidence="1 2">
    <name type="scientific">Rhynocoris fuscipes</name>
    <dbReference type="NCBI Taxonomy" id="488301"/>
    <lineage>
        <taxon>Eukaryota</taxon>
        <taxon>Metazoa</taxon>
        <taxon>Ecdysozoa</taxon>
        <taxon>Arthropoda</taxon>
        <taxon>Hexapoda</taxon>
        <taxon>Insecta</taxon>
        <taxon>Pterygota</taxon>
        <taxon>Neoptera</taxon>
        <taxon>Paraneoptera</taxon>
        <taxon>Hemiptera</taxon>
        <taxon>Heteroptera</taxon>
        <taxon>Panheteroptera</taxon>
        <taxon>Cimicomorpha</taxon>
        <taxon>Reduviidae</taxon>
        <taxon>Harpactorinae</taxon>
        <taxon>Harpactorini</taxon>
        <taxon>Rhynocoris</taxon>
    </lineage>
</organism>